<dbReference type="InterPro" id="IPR051092">
    <property type="entry name" value="FYVE_RhoGEF_PH"/>
</dbReference>
<evidence type="ECO:0000259" key="3">
    <source>
        <dbReference type="PROSITE" id="PS50010"/>
    </source>
</evidence>
<dbReference type="PROSITE" id="PS00741">
    <property type="entry name" value="DH_1"/>
    <property type="match status" value="1"/>
</dbReference>
<reference evidence="4" key="1">
    <citation type="submission" date="2013-04" db="EMBL/GenBank/DDBJ databases">
        <title>The Genome Sequence of Fonticula alba ATCC 38817.</title>
        <authorList>
            <consortium name="The Broad Institute Genomics Platform"/>
            <person name="Russ C."/>
            <person name="Cuomo C."/>
            <person name="Burger G."/>
            <person name="Gray M.W."/>
            <person name="Holland P.W.H."/>
            <person name="King N."/>
            <person name="Lang F.B.F."/>
            <person name="Roger A.J."/>
            <person name="Ruiz-Trillo I."/>
            <person name="Brown M."/>
            <person name="Walker B."/>
            <person name="Young S."/>
            <person name="Zeng Q."/>
            <person name="Gargeya S."/>
            <person name="Fitzgerald M."/>
            <person name="Haas B."/>
            <person name="Abouelleil A."/>
            <person name="Allen A.W."/>
            <person name="Alvarado L."/>
            <person name="Arachchi H.M."/>
            <person name="Berlin A.M."/>
            <person name="Chapman S.B."/>
            <person name="Gainer-Dewar J."/>
            <person name="Goldberg J."/>
            <person name="Griggs A."/>
            <person name="Gujja S."/>
            <person name="Hansen M."/>
            <person name="Howarth C."/>
            <person name="Imamovic A."/>
            <person name="Ireland A."/>
            <person name="Larimer J."/>
            <person name="McCowan C."/>
            <person name="Murphy C."/>
            <person name="Pearson M."/>
            <person name="Poon T.W."/>
            <person name="Priest M."/>
            <person name="Roberts A."/>
            <person name="Saif S."/>
            <person name="Shea T."/>
            <person name="Sisk P."/>
            <person name="Sykes S."/>
            <person name="Wortman J."/>
            <person name="Nusbaum C."/>
            <person name="Birren B."/>
        </authorList>
    </citation>
    <scope>NUCLEOTIDE SEQUENCE [LARGE SCALE GENOMIC DNA]</scope>
    <source>
        <strain evidence="4">ATCC 38817</strain>
    </source>
</reference>
<organism evidence="4">
    <name type="scientific">Fonticula alba</name>
    <name type="common">Slime mold</name>
    <dbReference type="NCBI Taxonomy" id="691883"/>
    <lineage>
        <taxon>Eukaryota</taxon>
        <taxon>Rotosphaerida</taxon>
        <taxon>Fonticulaceae</taxon>
        <taxon>Fonticula</taxon>
    </lineage>
</organism>
<feature type="region of interest" description="Disordered" evidence="2">
    <location>
        <begin position="1"/>
        <end position="152"/>
    </location>
</feature>
<accession>A0A058ZC53</accession>
<feature type="domain" description="DH" evidence="3">
    <location>
        <begin position="516"/>
        <end position="707"/>
    </location>
</feature>
<feature type="region of interest" description="Disordered" evidence="2">
    <location>
        <begin position="424"/>
        <end position="485"/>
    </location>
</feature>
<feature type="compositionally biased region" description="Low complexity" evidence="2">
    <location>
        <begin position="1087"/>
        <end position="1096"/>
    </location>
</feature>
<feature type="compositionally biased region" description="Polar residues" evidence="2">
    <location>
        <begin position="190"/>
        <end position="204"/>
    </location>
</feature>
<feature type="compositionally biased region" description="Gly residues" evidence="2">
    <location>
        <begin position="931"/>
        <end position="943"/>
    </location>
</feature>
<protein>
    <recommendedName>
        <fullName evidence="3">DH domain-containing protein</fullName>
    </recommendedName>
</protein>
<dbReference type="PANTHER" id="PTHR12673:SF159">
    <property type="entry name" value="LD03170P"/>
    <property type="match status" value="1"/>
</dbReference>
<dbReference type="STRING" id="691883.A0A058ZC53"/>
<feature type="compositionally biased region" description="Low complexity" evidence="2">
    <location>
        <begin position="1112"/>
        <end position="1139"/>
    </location>
</feature>
<feature type="compositionally biased region" description="Low complexity" evidence="2">
    <location>
        <begin position="974"/>
        <end position="986"/>
    </location>
</feature>
<dbReference type="Proteomes" id="UP000030693">
    <property type="component" value="Unassembled WGS sequence"/>
</dbReference>
<dbReference type="AlphaFoldDB" id="A0A058ZC53"/>
<feature type="compositionally biased region" description="Low complexity" evidence="2">
    <location>
        <begin position="78"/>
        <end position="103"/>
    </location>
</feature>
<dbReference type="GO" id="GO:0005085">
    <property type="term" value="F:guanyl-nucleotide exchange factor activity"/>
    <property type="evidence" value="ECO:0007669"/>
    <property type="project" value="InterPro"/>
</dbReference>
<feature type="compositionally biased region" description="Low complexity" evidence="2">
    <location>
        <begin position="915"/>
        <end position="930"/>
    </location>
</feature>
<feature type="coiled-coil region" evidence="1">
    <location>
        <begin position="1003"/>
        <end position="1033"/>
    </location>
</feature>
<feature type="compositionally biased region" description="Pro residues" evidence="2">
    <location>
        <begin position="1156"/>
        <end position="1167"/>
    </location>
</feature>
<dbReference type="InterPro" id="IPR000219">
    <property type="entry name" value="DH_dom"/>
</dbReference>
<dbReference type="SUPFAM" id="SSF48065">
    <property type="entry name" value="DBL homology domain (DH-domain)"/>
    <property type="match status" value="1"/>
</dbReference>
<dbReference type="GeneID" id="20526688"/>
<feature type="region of interest" description="Disordered" evidence="2">
    <location>
        <begin position="164"/>
        <end position="385"/>
    </location>
</feature>
<dbReference type="GO" id="GO:0035556">
    <property type="term" value="P:intracellular signal transduction"/>
    <property type="evidence" value="ECO:0007669"/>
    <property type="project" value="InterPro"/>
</dbReference>
<feature type="compositionally biased region" description="Pro residues" evidence="2">
    <location>
        <begin position="20"/>
        <end position="39"/>
    </location>
</feature>
<feature type="compositionally biased region" description="Pro residues" evidence="2">
    <location>
        <begin position="333"/>
        <end position="343"/>
    </location>
</feature>
<proteinExistence type="predicted"/>
<sequence>MPATSTEAELLPAAAAPAGSGPPPPRPSRPPPVEAPPAYIPSGAPASEAGAVTAVAEPQAEDSPPASPPQPRLVSTPAISGGSAHASSNSSSSSDITSNGSIGASADSLSREASKRAGAAADATPKRAGAPSDATPKRAASSAGSAGSPGGVAAAATAMVALFKPRRRSSSVSDASGDDLDKAKPKPAKTPNSFRFTLRRNGTASYPPERPQITVVYPPEYAANAAQHSAEVDAHPPGDGHPPADDHGDDGDDDHHHHHQAHQHHPEEDDPPREDGHTPAGASVADSDAESIAASVASAYTSPVASPAGGLAPCTPESACDSRPASPGVGPAAGPPPPRPSTAPPDAALGPGEEAPPGSEPSRPAGSASPDAEADASASVGRSASTSTIPASVLLAIAQSSVPGAVFSQDAGVAAPRAVLPSRRAAAGSATRHSLTPAAGTGAAGGPASPAPGRPHTLIISGPVPATDPGPGSPGAADPPMSPQSAIRIMPIPATPASRDAIPEVYSALGDKREMRFQLAARELRQTERDFRSDLEVMIHVYRAGLAASGYASADIVASIFSNIDDIWRVSDHFISEMDTCMDPPGPAVGDDHSLTTAEQMAEALLKCADFFLHFSAFCCNYNNAIRVLGDLPEKGTQLLVNISKQVPTCRQLGLEAFLMTPVQRICKYPLLIREMLKCTEEDTPGHARMTEAFAAVNAIVDEVNLQKRKAENVEILQALAGRLRGLENFKLADLERELLLEIEIDLNYSCFPGHDSAFIGSERRTLFIFNDLLLLAKPQLLGGDKLTVCIGPLQTSSLAFYDSRAAERPYLRNQARSSVAAIHHGDFANPLNLADSEPGPVTGTQIDLAKVGRRYATAEYATLDLGTNFTKITRAFEKAAIRRNLTQAHLLAEDSLSESEKKLFSMLQRAAAAASSASSSGAPSPVVSSPGGGDLPGDGGPGSPAIGPPAGDGADQAWAPGAGGSIDPRSPGSCSASVRTASSSSITPMAGLLPGEERIDPLEAYRREQSRLHEERLQAQREQRLQDALQAEAAARDAEDRKLLVQAAKRREADLRRDHKHDSARRKRELEVERTRSRATQGLQISSSVLGASPGAAGGARPGPAGGPGASSGYDAPVPAVPSSRGPAPAGPPAGSRAGPPPVPPPTSRTAGAGGPPPPAPPPYRPGPADASSAAVAGSSPGRVMGPRTPGWKQ</sequence>
<evidence type="ECO:0000256" key="1">
    <source>
        <dbReference type="SAM" id="Coils"/>
    </source>
</evidence>
<evidence type="ECO:0000313" key="5">
    <source>
        <dbReference type="Proteomes" id="UP000030693"/>
    </source>
</evidence>
<feature type="compositionally biased region" description="Low complexity" evidence="2">
    <location>
        <begin position="139"/>
        <end position="152"/>
    </location>
</feature>
<dbReference type="GO" id="GO:0005737">
    <property type="term" value="C:cytoplasm"/>
    <property type="evidence" value="ECO:0007669"/>
    <property type="project" value="TreeGrafter"/>
</dbReference>
<feature type="compositionally biased region" description="Low complexity" evidence="2">
    <location>
        <begin position="344"/>
        <end position="379"/>
    </location>
</feature>
<dbReference type="PROSITE" id="PS50010">
    <property type="entry name" value="DH_2"/>
    <property type="match status" value="1"/>
</dbReference>
<feature type="compositionally biased region" description="Low complexity" evidence="2">
    <location>
        <begin position="944"/>
        <end position="961"/>
    </location>
</feature>
<feature type="compositionally biased region" description="Basic and acidic residues" evidence="2">
    <location>
        <begin position="230"/>
        <end position="246"/>
    </location>
</feature>
<dbReference type="RefSeq" id="XP_009494140.1">
    <property type="nucleotide sequence ID" value="XM_009495865.1"/>
</dbReference>
<dbReference type="eggNOG" id="KOG3519">
    <property type="taxonomic scope" value="Eukaryota"/>
</dbReference>
<keyword evidence="5" id="KW-1185">Reference proteome</keyword>
<keyword evidence="1" id="KW-0175">Coiled coil</keyword>
<feature type="region of interest" description="Disordered" evidence="2">
    <location>
        <begin position="915"/>
        <end position="999"/>
    </location>
</feature>
<dbReference type="OMA" id="CANQENC"/>
<evidence type="ECO:0000256" key="2">
    <source>
        <dbReference type="SAM" id="MobiDB-lite"/>
    </source>
</evidence>
<dbReference type="Gene3D" id="1.20.900.10">
    <property type="entry name" value="Dbl homology (DH) domain"/>
    <property type="match status" value="1"/>
</dbReference>
<feature type="compositionally biased region" description="Low complexity" evidence="2">
    <location>
        <begin position="322"/>
        <end position="332"/>
    </location>
</feature>
<gene>
    <name evidence="4" type="ORF">H696_01963</name>
</gene>
<feature type="compositionally biased region" description="Low complexity" evidence="2">
    <location>
        <begin position="8"/>
        <end position="19"/>
    </location>
</feature>
<feature type="compositionally biased region" description="Basic and acidic residues" evidence="2">
    <location>
        <begin position="1051"/>
        <end position="1062"/>
    </location>
</feature>
<dbReference type="EMBL" id="KB932203">
    <property type="protein sequence ID" value="KCV71017.1"/>
    <property type="molecule type" value="Genomic_DNA"/>
</dbReference>
<name>A0A058ZC53_FONAL</name>
<dbReference type="InterPro" id="IPR035899">
    <property type="entry name" value="DBL_dom_sf"/>
</dbReference>
<feature type="compositionally biased region" description="Low complexity" evidence="2">
    <location>
        <begin position="1168"/>
        <end position="1183"/>
    </location>
</feature>
<feature type="region of interest" description="Disordered" evidence="2">
    <location>
        <begin position="1051"/>
        <end position="1195"/>
    </location>
</feature>
<dbReference type="InterPro" id="IPR001331">
    <property type="entry name" value="GDS_CDC24_CS"/>
</dbReference>
<dbReference type="Pfam" id="PF00621">
    <property type="entry name" value="RhoGEF"/>
    <property type="match status" value="1"/>
</dbReference>
<dbReference type="OrthoDB" id="1716625at2759"/>
<evidence type="ECO:0000313" key="4">
    <source>
        <dbReference type="EMBL" id="KCV71017.1"/>
    </source>
</evidence>
<dbReference type="CDD" id="cd00160">
    <property type="entry name" value="RhoGEF"/>
    <property type="match status" value="1"/>
</dbReference>
<feature type="compositionally biased region" description="Gly residues" evidence="2">
    <location>
        <begin position="1097"/>
        <end position="1111"/>
    </location>
</feature>
<dbReference type="PANTHER" id="PTHR12673">
    <property type="entry name" value="FACIOGENITAL DYSPLASIA PROTEIN"/>
    <property type="match status" value="1"/>
</dbReference>
<dbReference type="SMART" id="SM00325">
    <property type="entry name" value="RhoGEF"/>
    <property type="match status" value="1"/>
</dbReference>